<comment type="caution">
    <text evidence="5">The sequence shown here is derived from an EMBL/GenBank/DDBJ whole genome shotgun (WGS) entry which is preliminary data.</text>
</comment>
<dbReference type="Gene3D" id="2.60.40.150">
    <property type="entry name" value="C2 domain"/>
    <property type="match status" value="2"/>
</dbReference>
<feature type="compositionally biased region" description="Polar residues" evidence="1">
    <location>
        <begin position="117"/>
        <end position="134"/>
    </location>
</feature>
<evidence type="ECO:0000259" key="2">
    <source>
        <dbReference type="PROSITE" id="PS50004"/>
    </source>
</evidence>
<dbReference type="STRING" id="1754192.A0A1Y1X7D7"/>
<organism evidence="5 6">
    <name type="scientific">Anaeromyces robustus</name>
    <dbReference type="NCBI Taxonomy" id="1754192"/>
    <lineage>
        <taxon>Eukaryota</taxon>
        <taxon>Fungi</taxon>
        <taxon>Fungi incertae sedis</taxon>
        <taxon>Chytridiomycota</taxon>
        <taxon>Chytridiomycota incertae sedis</taxon>
        <taxon>Neocallimastigomycetes</taxon>
        <taxon>Neocallimastigales</taxon>
        <taxon>Neocallimastigaceae</taxon>
        <taxon>Anaeromyces</taxon>
    </lineage>
</organism>
<feature type="domain" description="MHD1" evidence="3">
    <location>
        <begin position="715"/>
        <end position="846"/>
    </location>
</feature>
<protein>
    <recommendedName>
        <fullName evidence="7">C2 domain-containing protein</fullName>
    </recommendedName>
</protein>
<feature type="domain" description="C2" evidence="2">
    <location>
        <begin position="902"/>
        <end position="1089"/>
    </location>
</feature>
<proteinExistence type="predicted"/>
<feature type="region of interest" description="Disordered" evidence="1">
    <location>
        <begin position="117"/>
        <end position="157"/>
    </location>
</feature>
<dbReference type="PANTHER" id="PTHR47263">
    <property type="entry name" value="ADENYLATE CYCLASE ACTIVATION PROTEIN GIT1"/>
    <property type="match status" value="1"/>
</dbReference>
<dbReference type="PROSITE" id="PS51259">
    <property type="entry name" value="MHD2"/>
    <property type="match status" value="1"/>
</dbReference>
<dbReference type="OrthoDB" id="2015333at2759"/>
<dbReference type="InterPro" id="IPR000008">
    <property type="entry name" value="C2_dom"/>
</dbReference>
<feature type="compositionally biased region" description="Basic and acidic residues" evidence="1">
    <location>
        <begin position="10"/>
        <end position="20"/>
    </location>
</feature>
<dbReference type="Pfam" id="PF06292">
    <property type="entry name" value="MUN"/>
    <property type="match status" value="1"/>
</dbReference>
<evidence type="ECO:0000313" key="6">
    <source>
        <dbReference type="Proteomes" id="UP000193944"/>
    </source>
</evidence>
<evidence type="ECO:0008006" key="7">
    <source>
        <dbReference type="Google" id="ProtNLM"/>
    </source>
</evidence>
<accession>A0A1Y1X7D7</accession>
<sequence length="1398" mass="161174">MPGFLGRNSKTKEERNDIENKPNNSINQSKAFSISNSPLMKPVELLSDSIHHFSLSRNKKKRRGSLKSTNTESLSEVVSNKSKNHSNISDYDTLPSVNSTLINENYGRISQQTVYSNYSKNAPGSPSPYLTPNLKNLKIDSPGSPLSPPVSLSPTSPVNNYNTNVNNSMEIDINEQTISYNYRQSISNYLENCKQNSFEKSDFNTSDGIYKWEEGADNRSIEYILSLLLNYRFSLEWENEKRKIQQAKENKQSLINDGTSIKVNFKIMEAKDLVCKEKTLRSTYCELIYDNETYQTQVVPNTNSPLFNQHISLEITDISKNVTINLYDSKKSSKSFWKSSSGAQQPGGADSTFLGTVNINLGVIISSLVNVGYISKWYDLGQSQDKKKKWVGGKIKIEIDMIEEEKQEGKEGEIQPSQGLAYEYEQVQLHFLRSKLSYKRLYYYLLKACYTYEKDYLEKVVLKNHSKKYQVEKEHDEDTHALSSVFLSQDGETVLNVFQKLWVIGDAEATLLRLEVIYNLYRENVVSISNLLTMYDIIYNSLKEPQWLPTYERPHFIDLLDDMHSYEKTQVCYYRDFFHNNEPKGALQIAILLWRMISKNKIYRQAKDNLPETFRQEIRSELKTCAYKRYDLLKSKSTPFQESAECELTSFINLINLIINDLEDNEKYYKKAFSREANITKLTGKVYIEKFLNEFTSIKKYLQAPEALQYSDVAFNLFNELLHLEDYYNKTIPSLKNIFINRSSETLGNESVIESYFYPFIQKWLNDLDKKTTEWVKKSIAEDDYQNDTTYNIPHSSSIVKLFDMVYNELNFIKDLRWNNHIQYQSFLLTFSKTINKVIDQYCELIKEGEIKTSSKESKSDNQVYIVSNESCTKLCNIEVAQLKLADIYREINELITENYITDEESLEDINNPVVSGIFLLQILCGENLTPCNNDGFSNPYVVIRIPVNLNNLDNNGNGTGENGNNNGNDTNNGNNNDKGHENAEGGEYMTTDDLLNGETHLDEEKNNEIIISTDFNRGRLVAKSSVVHDSLNPIWDETFQVSICPTTSLDIKVYNKNSNFLMENQICGTGTINLSSVYNNHQTHDVWVELEPQGRVLVRLTKMGNSENLEFHLKQATHHLKRCRDDFVRAIVNRMVPYMRIVLYKMIKDQEATQTVSSSLSKNFFNIKRQYSIGGGSNNQNNQTNSPELKKQNPNTRNDQYADLYKPFYSEAELKEMVTPTGHNVLDPISMLECETSLAPLTRYLNRNLQTLCLGLSPKMAKIVITKIWCEVLIIIENIMIPQLFGPIEKDRKMLNPRQLAVIDNAFKILYSFFHADGQGMGLSTDLLEHGSKYKGIIHLLTIYGRPPINIQKEYEIFPDREYLLKIIRLHAHLSTNPVIKAKLTKWLEQSIRLQRI</sequence>
<dbReference type="EMBL" id="MCFG01000115">
    <property type="protein sequence ID" value="ORX81598.1"/>
    <property type="molecule type" value="Genomic_DNA"/>
</dbReference>
<feature type="compositionally biased region" description="Low complexity" evidence="1">
    <location>
        <begin position="141"/>
        <end position="157"/>
    </location>
</feature>
<keyword evidence="6" id="KW-1185">Reference proteome</keyword>
<dbReference type="SUPFAM" id="SSF49562">
    <property type="entry name" value="C2 domain (Calcium/lipid-binding domain, CaLB)"/>
    <property type="match status" value="2"/>
</dbReference>
<feature type="domain" description="MHD2" evidence="4">
    <location>
        <begin position="1236"/>
        <end position="1356"/>
    </location>
</feature>
<dbReference type="InterPro" id="IPR014770">
    <property type="entry name" value="Munc13_1"/>
</dbReference>
<dbReference type="Gene3D" id="1.20.58.1100">
    <property type="match status" value="1"/>
</dbReference>
<dbReference type="CDD" id="cd00030">
    <property type="entry name" value="C2"/>
    <property type="match status" value="1"/>
</dbReference>
<evidence type="ECO:0000313" key="5">
    <source>
        <dbReference type="EMBL" id="ORX81598.1"/>
    </source>
</evidence>
<reference evidence="5 6" key="1">
    <citation type="submission" date="2016-08" db="EMBL/GenBank/DDBJ databases">
        <title>A Parts List for Fungal Cellulosomes Revealed by Comparative Genomics.</title>
        <authorList>
            <consortium name="DOE Joint Genome Institute"/>
            <person name="Haitjema C.H."/>
            <person name="Gilmore S.P."/>
            <person name="Henske J.K."/>
            <person name="Solomon K.V."/>
            <person name="De Groot R."/>
            <person name="Kuo A."/>
            <person name="Mondo S.J."/>
            <person name="Salamov A.A."/>
            <person name="Labutti K."/>
            <person name="Zhao Z."/>
            <person name="Chiniquy J."/>
            <person name="Barry K."/>
            <person name="Brewer H.M."/>
            <person name="Purvine S.O."/>
            <person name="Wright A.T."/>
            <person name="Boxma B."/>
            <person name="Van Alen T."/>
            <person name="Hackstein J.H."/>
            <person name="Baker S.E."/>
            <person name="Grigoriev I.V."/>
            <person name="O'Malley M.A."/>
        </authorList>
    </citation>
    <scope>NUCLEOTIDE SEQUENCE [LARGE SCALE GENOMIC DNA]</scope>
    <source>
        <strain evidence="5 6">S4</strain>
    </source>
</reference>
<feature type="domain" description="C2" evidence="2">
    <location>
        <begin position="240"/>
        <end position="378"/>
    </location>
</feature>
<feature type="compositionally biased region" description="Low complexity" evidence="1">
    <location>
        <begin position="955"/>
        <end position="977"/>
    </location>
</feature>
<feature type="region of interest" description="Disordered" evidence="1">
    <location>
        <begin position="955"/>
        <end position="993"/>
    </location>
</feature>
<evidence type="ECO:0000259" key="4">
    <source>
        <dbReference type="PROSITE" id="PS51259"/>
    </source>
</evidence>
<dbReference type="PANTHER" id="PTHR47263:SF1">
    <property type="entry name" value="C2 DOMAIN PROTEIN (AFU_ORTHOLOGUE AFUA_7G02350)"/>
    <property type="match status" value="1"/>
</dbReference>
<dbReference type="InterPro" id="IPR014772">
    <property type="entry name" value="Munc13_dom-2"/>
</dbReference>
<dbReference type="PROSITE" id="PS51258">
    <property type="entry name" value="MHD1"/>
    <property type="match status" value="1"/>
</dbReference>
<gene>
    <name evidence="5" type="ORF">BCR32DRAFT_268190</name>
</gene>
<evidence type="ECO:0000259" key="3">
    <source>
        <dbReference type="PROSITE" id="PS51258"/>
    </source>
</evidence>
<feature type="region of interest" description="Disordered" evidence="1">
    <location>
        <begin position="1175"/>
        <end position="1199"/>
    </location>
</feature>
<dbReference type="Gene3D" id="1.10.357.50">
    <property type="match status" value="1"/>
</dbReference>
<name>A0A1Y1X7D7_9FUNG</name>
<feature type="region of interest" description="Disordered" evidence="1">
    <location>
        <begin position="55"/>
        <end position="95"/>
    </location>
</feature>
<evidence type="ECO:0000256" key="1">
    <source>
        <dbReference type="SAM" id="MobiDB-lite"/>
    </source>
</evidence>
<reference evidence="5 6" key="2">
    <citation type="submission" date="2016-08" db="EMBL/GenBank/DDBJ databases">
        <title>Pervasive Adenine N6-methylation of Active Genes in Fungi.</title>
        <authorList>
            <consortium name="DOE Joint Genome Institute"/>
            <person name="Mondo S.J."/>
            <person name="Dannebaum R.O."/>
            <person name="Kuo R.C."/>
            <person name="Labutti K."/>
            <person name="Haridas S."/>
            <person name="Kuo A."/>
            <person name="Salamov A."/>
            <person name="Ahrendt S.R."/>
            <person name="Lipzen A."/>
            <person name="Sullivan W."/>
            <person name="Andreopoulos W.B."/>
            <person name="Clum A."/>
            <person name="Lindquist E."/>
            <person name="Daum C."/>
            <person name="Ramamoorthy G.K."/>
            <person name="Gryganskyi A."/>
            <person name="Culley D."/>
            <person name="Magnuson J.K."/>
            <person name="James T.Y."/>
            <person name="O'Malley M.A."/>
            <person name="Stajich J.E."/>
            <person name="Spatafora J.W."/>
            <person name="Visel A."/>
            <person name="Grigoriev I.V."/>
        </authorList>
    </citation>
    <scope>NUCLEOTIDE SEQUENCE [LARGE SCALE GENOMIC DNA]</scope>
    <source>
        <strain evidence="5 6">S4</strain>
    </source>
</reference>
<feature type="compositionally biased region" description="Polar residues" evidence="1">
    <location>
        <begin position="66"/>
        <end position="95"/>
    </location>
</feature>
<dbReference type="InterPro" id="IPR035892">
    <property type="entry name" value="C2_domain_sf"/>
</dbReference>
<dbReference type="PROSITE" id="PS50004">
    <property type="entry name" value="C2"/>
    <property type="match status" value="2"/>
</dbReference>
<dbReference type="InterPro" id="IPR010439">
    <property type="entry name" value="MUN_dom"/>
</dbReference>
<dbReference type="InterPro" id="IPR052811">
    <property type="entry name" value="Glucose_resp_signaling"/>
</dbReference>
<dbReference type="Proteomes" id="UP000193944">
    <property type="component" value="Unassembled WGS sequence"/>
</dbReference>
<feature type="compositionally biased region" description="Polar residues" evidence="1">
    <location>
        <begin position="21"/>
        <end position="30"/>
    </location>
</feature>
<dbReference type="SMART" id="SM00239">
    <property type="entry name" value="C2"/>
    <property type="match status" value="2"/>
</dbReference>
<dbReference type="Pfam" id="PF00168">
    <property type="entry name" value="C2"/>
    <property type="match status" value="2"/>
</dbReference>
<feature type="region of interest" description="Disordered" evidence="1">
    <location>
        <begin position="1"/>
        <end position="30"/>
    </location>
</feature>